<gene>
    <name evidence="1" type="ORF">L211DRAFT_113627</name>
</gene>
<accession>A0A3N4LVU6</accession>
<reference evidence="1 2" key="1">
    <citation type="journal article" date="2018" name="Nat. Ecol. Evol.">
        <title>Pezizomycetes genomes reveal the molecular basis of ectomycorrhizal truffle lifestyle.</title>
        <authorList>
            <person name="Murat C."/>
            <person name="Payen T."/>
            <person name="Noel B."/>
            <person name="Kuo A."/>
            <person name="Morin E."/>
            <person name="Chen J."/>
            <person name="Kohler A."/>
            <person name="Krizsan K."/>
            <person name="Balestrini R."/>
            <person name="Da Silva C."/>
            <person name="Montanini B."/>
            <person name="Hainaut M."/>
            <person name="Levati E."/>
            <person name="Barry K.W."/>
            <person name="Belfiori B."/>
            <person name="Cichocki N."/>
            <person name="Clum A."/>
            <person name="Dockter R.B."/>
            <person name="Fauchery L."/>
            <person name="Guy J."/>
            <person name="Iotti M."/>
            <person name="Le Tacon F."/>
            <person name="Lindquist E.A."/>
            <person name="Lipzen A."/>
            <person name="Malagnac F."/>
            <person name="Mello A."/>
            <person name="Molinier V."/>
            <person name="Miyauchi S."/>
            <person name="Poulain J."/>
            <person name="Riccioni C."/>
            <person name="Rubini A."/>
            <person name="Sitrit Y."/>
            <person name="Splivallo R."/>
            <person name="Traeger S."/>
            <person name="Wang M."/>
            <person name="Zifcakova L."/>
            <person name="Wipf D."/>
            <person name="Zambonelli A."/>
            <person name="Paolocci F."/>
            <person name="Nowrousian M."/>
            <person name="Ottonello S."/>
            <person name="Baldrian P."/>
            <person name="Spatafora J.W."/>
            <person name="Henrissat B."/>
            <person name="Nagy L.G."/>
            <person name="Aury J.M."/>
            <person name="Wincker P."/>
            <person name="Grigoriev I.V."/>
            <person name="Bonfante P."/>
            <person name="Martin F.M."/>
        </authorList>
    </citation>
    <scope>NUCLEOTIDE SEQUENCE [LARGE SCALE GENOMIC DNA]</scope>
    <source>
        <strain evidence="1 2">ATCC MYA-4762</strain>
    </source>
</reference>
<sequence>MAERLYRQHWLNQLSRARLSHRPINCCILNIVLLPQTENERKDDKLDQGVKNIQSTVKSVVAGPGYSNDRYQKCRIYMEIKLFKYRSCICLHLQFNKPHPQIQNLQQIPEERSNNFLPLMLPRPLHTYSLRFEELIQQKGRSKRALVFLGTVRLKFQLGSGRHSYSISRKC</sequence>
<dbReference type="InParanoid" id="A0A3N4LVU6"/>
<keyword evidence="2" id="KW-1185">Reference proteome</keyword>
<evidence type="ECO:0000313" key="1">
    <source>
        <dbReference type="EMBL" id="RPB25312.1"/>
    </source>
</evidence>
<organism evidence="1 2">
    <name type="scientific">Terfezia boudieri ATCC MYA-4762</name>
    <dbReference type="NCBI Taxonomy" id="1051890"/>
    <lineage>
        <taxon>Eukaryota</taxon>
        <taxon>Fungi</taxon>
        <taxon>Dikarya</taxon>
        <taxon>Ascomycota</taxon>
        <taxon>Pezizomycotina</taxon>
        <taxon>Pezizomycetes</taxon>
        <taxon>Pezizales</taxon>
        <taxon>Pezizaceae</taxon>
        <taxon>Terfezia</taxon>
    </lineage>
</organism>
<proteinExistence type="predicted"/>
<protein>
    <submittedName>
        <fullName evidence="1">Uncharacterized protein</fullName>
    </submittedName>
</protein>
<dbReference type="Proteomes" id="UP000267821">
    <property type="component" value="Unassembled WGS sequence"/>
</dbReference>
<dbReference type="EMBL" id="ML121538">
    <property type="protein sequence ID" value="RPB25312.1"/>
    <property type="molecule type" value="Genomic_DNA"/>
</dbReference>
<name>A0A3N4LVU6_9PEZI</name>
<evidence type="ECO:0000313" key="2">
    <source>
        <dbReference type="Proteomes" id="UP000267821"/>
    </source>
</evidence>
<dbReference type="AlphaFoldDB" id="A0A3N4LVU6"/>